<evidence type="ECO:0000313" key="2">
    <source>
        <dbReference type="EMBL" id="KAL3695504.1"/>
    </source>
</evidence>
<accession>A0ABD3HYV6</accession>
<evidence type="ECO:0000313" key="3">
    <source>
        <dbReference type="Proteomes" id="UP001633002"/>
    </source>
</evidence>
<gene>
    <name evidence="2" type="ORF">R1sor_009580</name>
</gene>
<dbReference type="InterPro" id="IPR036047">
    <property type="entry name" value="F-box-like_dom_sf"/>
</dbReference>
<dbReference type="PANTHER" id="PTHR31672">
    <property type="entry name" value="BNACNNG10540D PROTEIN"/>
    <property type="match status" value="1"/>
</dbReference>
<feature type="domain" description="F-box" evidence="1">
    <location>
        <begin position="8"/>
        <end position="54"/>
    </location>
</feature>
<organism evidence="2 3">
    <name type="scientific">Riccia sorocarpa</name>
    <dbReference type="NCBI Taxonomy" id="122646"/>
    <lineage>
        <taxon>Eukaryota</taxon>
        <taxon>Viridiplantae</taxon>
        <taxon>Streptophyta</taxon>
        <taxon>Embryophyta</taxon>
        <taxon>Marchantiophyta</taxon>
        <taxon>Marchantiopsida</taxon>
        <taxon>Marchantiidae</taxon>
        <taxon>Marchantiales</taxon>
        <taxon>Ricciaceae</taxon>
        <taxon>Riccia</taxon>
    </lineage>
</organism>
<dbReference type="PROSITE" id="PS50181">
    <property type="entry name" value="FBOX"/>
    <property type="match status" value="1"/>
</dbReference>
<keyword evidence="3" id="KW-1185">Reference proteome</keyword>
<dbReference type="EMBL" id="JBJQOH010000002">
    <property type="protein sequence ID" value="KAL3695504.1"/>
    <property type="molecule type" value="Genomic_DNA"/>
</dbReference>
<dbReference type="PANTHER" id="PTHR31672:SF2">
    <property type="entry name" value="F-BOX DOMAIN-CONTAINING PROTEIN"/>
    <property type="match status" value="1"/>
</dbReference>
<name>A0ABD3HYV6_9MARC</name>
<dbReference type="Pfam" id="PF00646">
    <property type="entry name" value="F-box"/>
    <property type="match status" value="1"/>
</dbReference>
<reference evidence="2 3" key="1">
    <citation type="submission" date="2024-09" db="EMBL/GenBank/DDBJ databases">
        <title>Chromosome-scale assembly of Riccia sorocarpa.</title>
        <authorList>
            <person name="Paukszto L."/>
        </authorList>
    </citation>
    <scope>NUCLEOTIDE SEQUENCE [LARGE SCALE GENOMIC DNA]</scope>
    <source>
        <strain evidence="2">LP-2024</strain>
        <tissue evidence="2">Aerial parts of the thallus</tissue>
    </source>
</reference>
<dbReference type="InterPro" id="IPR001810">
    <property type="entry name" value="F-box_dom"/>
</dbReference>
<protein>
    <recommendedName>
        <fullName evidence="1">F-box domain-containing protein</fullName>
    </recommendedName>
</protein>
<evidence type="ECO:0000259" key="1">
    <source>
        <dbReference type="PROSITE" id="PS50181"/>
    </source>
</evidence>
<comment type="caution">
    <text evidence="2">The sequence shown here is derived from an EMBL/GenBank/DDBJ whole genome shotgun (WGS) entry which is preliminary data.</text>
</comment>
<dbReference type="SMART" id="SM00256">
    <property type="entry name" value="FBOX"/>
    <property type="match status" value="1"/>
</dbReference>
<proteinExistence type="predicted"/>
<dbReference type="SUPFAM" id="SSF81383">
    <property type="entry name" value="F-box domain"/>
    <property type="match status" value="1"/>
</dbReference>
<sequence length="390" mass="44929">METQDFDTTLWQHLPSELLENVLTRLPISTLLSFCQVCKQWKKLIQSTEFARRCGSTQPLAFFHYEGTAETASYLAVPNTTTNTWEKHTLNFASGKLVGLSVDRETGNYKLIVGFIKDQIVMYENPTRTLTYDSISSTWATIPVCPSLPLEDEDEDEAPGDWEDLWIPRESVRSGDKLYWLVEKDMELTGSAFRLIVKFDVTTGIWTVDEPDLPYPPFVDYTEDHPGFPYVRPFYELPMPYGLGEGKPPPWNFHLASYDGVVYVMLFDSLVSKEAFSGEFSSLIPEVKIIDADFVCRVRELANPPDRYMPTKAVSLGEVWYFVFEYRGVWRKERGKKPLLVFAYSARRNAWGWLPELDSNSSCRGVWPECYPPHWLPEFFTCTLSLRAFV</sequence>
<dbReference type="AlphaFoldDB" id="A0ABD3HYV6"/>
<dbReference type="InterPro" id="IPR050796">
    <property type="entry name" value="SCF_F-box_component"/>
</dbReference>
<dbReference type="Proteomes" id="UP001633002">
    <property type="component" value="Unassembled WGS sequence"/>
</dbReference>
<dbReference type="Gene3D" id="1.20.1280.50">
    <property type="match status" value="1"/>
</dbReference>
<dbReference type="CDD" id="cd22157">
    <property type="entry name" value="F-box_AtFBW1-like"/>
    <property type="match status" value="1"/>
</dbReference>